<gene>
    <name evidence="1" type="ORF">EDC17_100594</name>
</gene>
<dbReference type="AlphaFoldDB" id="A0A4R3W0B0"/>
<proteinExistence type="predicted"/>
<evidence type="ECO:0008006" key="3">
    <source>
        <dbReference type="Google" id="ProtNLM"/>
    </source>
</evidence>
<dbReference type="OrthoDB" id="790170at2"/>
<dbReference type="EMBL" id="SMBZ01000005">
    <property type="protein sequence ID" value="TCV19283.1"/>
    <property type="molecule type" value="Genomic_DNA"/>
</dbReference>
<comment type="caution">
    <text evidence="1">The sequence shown here is derived from an EMBL/GenBank/DDBJ whole genome shotgun (WGS) entry which is preliminary data.</text>
</comment>
<dbReference type="Proteomes" id="UP000295197">
    <property type="component" value="Unassembled WGS sequence"/>
</dbReference>
<accession>A0A4R3W0B0</accession>
<dbReference type="RefSeq" id="WP_132776786.1">
    <property type="nucleotide sequence ID" value="NZ_SMBZ01000005.1"/>
</dbReference>
<evidence type="ECO:0000313" key="1">
    <source>
        <dbReference type="EMBL" id="TCV19283.1"/>
    </source>
</evidence>
<protein>
    <recommendedName>
        <fullName evidence="3">Acyl carrier protein phosphodiesterase</fullName>
    </recommendedName>
</protein>
<sequence length="224" mass="26699">MNFLSHYYFERYAVHSEQVVGGLLPDLLKNADKYYSFQLHKFEDSLPVGIKSESITEGWRRHVEVDKLFHSSDYFYHHTHQIRKIVEHNVADLPVRASFLAHISLELLLDHKLIANDLLSVHRLYEHLEHSDRTLLSKYLLALGIDNQESFFKFYDRFVASKYIFDYAKVENIPHALFNICKRVWDFTPSLRHFEVLAQQLDAYQKDELKDYMEIYAYISQHLD</sequence>
<reference evidence="1 2" key="1">
    <citation type="submission" date="2019-03" db="EMBL/GenBank/DDBJ databases">
        <title>Genomic Encyclopedia of Type Strains, Phase IV (KMG-IV): sequencing the most valuable type-strain genomes for metagenomic binning, comparative biology and taxonomic classification.</title>
        <authorList>
            <person name="Goeker M."/>
        </authorList>
    </citation>
    <scope>NUCLEOTIDE SEQUENCE [LARGE SCALE GENOMIC DNA]</scope>
    <source>
        <strain evidence="1 2">DSM 22362</strain>
    </source>
</reference>
<name>A0A4R3W0B0_9SPHI</name>
<keyword evidence="2" id="KW-1185">Reference proteome</keyword>
<evidence type="ECO:0000313" key="2">
    <source>
        <dbReference type="Proteomes" id="UP000295197"/>
    </source>
</evidence>
<organism evidence="1 2">
    <name type="scientific">Sphingobacterium alimentarium</name>
    <dbReference type="NCBI Taxonomy" id="797292"/>
    <lineage>
        <taxon>Bacteria</taxon>
        <taxon>Pseudomonadati</taxon>
        <taxon>Bacteroidota</taxon>
        <taxon>Sphingobacteriia</taxon>
        <taxon>Sphingobacteriales</taxon>
        <taxon>Sphingobacteriaceae</taxon>
        <taxon>Sphingobacterium</taxon>
    </lineage>
</organism>